<dbReference type="Pfam" id="PF18744">
    <property type="entry name" value="SNAD1"/>
    <property type="match status" value="3"/>
</dbReference>
<keyword evidence="1" id="KW-0732">Signal</keyword>
<evidence type="ECO:0000256" key="1">
    <source>
        <dbReference type="SAM" id="SignalP"/>
    </source>
</evidence>
<accession>M7AZT3</accession>
<gene>
    <name evidence="2" type="ORF">UY3_14230</name>
</gene>
<proteinExistence type="predicted"/>
<evidence type="ECO:0000313" key="3">
    <source>
        <dbReference type="Proteomes" id="UP000031443"/>
    </source>
</evidence>
<reference evidence="3" key="1">
    <citation type="journal article" date="2013" name="Nat. Genet.">
        <title>The draft genomes of soft-shell turtle and green sea turtle yield insights into the development and evolution of the turtle-specific body plan.</title>
        <authorList>
            <person name="Wang Z."/>
            <person name="Pascual-Anaya J."/>
            <person name="Zadissa A."/>
            <person name="Li W."/>
            <person name="Niimura Y."/>
            <person name="Huang Z."/>
            <person name="Li C."/>
            <person name="White S."/>
            <person name="Xiong Z."/>
            <person name="Fang D."/>
            <person name="Wang B."/>
            <person name="Ming Y."/>
            <person name="Chen Y."/>
            <person name="Zheng Y."/>
            <person name="Kuraku S."/>
            <person name="Pignatelli M."/>
            <person name="Herrero J."/>
            <person name="Beal K."/>
            <person name="Nozawa M."/>
            <person name="Li Q."/>
            <person name="Wang J."/>
            <person name="Zhang H."/>
            <person name="Yu L."/>
            <person name="Shigenobu S."/>
            <person name="Wang J."/>
            <person name="Liu J."/>
            <person name="Flicek P."/>
            <person name="Searle S."/>
            <person name="Wang J."/>
            <person name="Kuratani S."/>
            <person name="Yin Y."/>
            <person name="Aken B."/>
            <person name="Zhang G."/>
            <person name="Irie N."/>
        </authorList>
    </citation>
    <scope>NUCLEOTIDE SEQUENCE [LARGE SCALE GENOMIC DNA]</scope>
</reference>
<name>M7AZT3_CHEMY</name>
<dbReference type="AlphaFoldDB" id="M7AZT3"/>
<dbReference type="Proteomes" id="UP000031443">
    <property type="component" value="Unassembled WGS sequence"/>
</dbReference>
<dbReference type="InterPro" id="IPR040958">
    <property type="entry name" value="SNAD1"/>
</dbReference>
<dbReference type="EMBL" id="KB561900">
    <property type="protein sequence ID" value="EMP28655.1"/>
    <property type="molecule type" value="Genomic_DNA"/>
</dbReference>
<protein>
    <submittedName>
        <fullName evidence="2">Uncharacterized protein</fullName>
    </submittedName>
</protein>
<organism evidence="2 3">
    <name type="scientific">Chelonia mydas</name>
    <name type="common">Green sea-turtle</name>
    <name type="synonym">Chelonia agassizi</name>
    <dbReference type="NCBI Taxonomy" id="8469"/>
    <lineage>
        <taxon>Eukaryota</taxon>
        <taxon>Metazoa</taxon>
        <taxon>Chordata</taxon>
        <taxon>Craniata</taxon>
        <taxon>Vertebrata</taxon>
        <taxon>Euteleostomi</taxon>
        <taxon>Archelosauria</taxon>
        <taxon>Testudinata</taxon>
        <taxon>Testudines</taxon>
        <taxon>Cryptodira</taxon>
        <taxon>Durocryptodira</taxon>
        <taxon>Americhelydia</taxon>
        <taxon>Chelonioidea</taxon>
        <taxon>Cheloniidae</taxon>
        <taxon>Chelonia</taxon>
    </lineage>
</organism>
<feature type="signal peptide" evidence="1">
    <location>
        <begin position="1"/>
        <end position="21"/>
    </location>
</feature>
<sequence>MPRAGLLLLPLLLCFGTETIGSIKPAVLRKIVDHVNNYGGVNSQYAFAVSLPRATCRKPKNIDKYLNRTQLGEMKDIILPFGALYNPPRGNIVAARPKDVNITTGKYTEHSEWRLLSGPNSLVDQLKARTYSNNGCLILFTFNSPCSTKCLREAGRSNIVGMTSAAFLAIDNNYKAFVFQKIFHHDLASNVTRQNLLEAWHQLHDFKENNRGMGVSSNTYVTSTDAQCLREAGRSNIVRMTSAAFSAIDNNYKAFVFQKIFDYDVRPVVTLQDLLEAWHQLCDVPLLRCDTSSCQDCAVDAPQGPTAPSPVGSIAGLGDVGWGALSLWSPVQVLGWMPTAGLLLLPLLLCFGPETSTSINPAALRVIVDYVNWPLTLGTVQYAFVVSLPRETCNQPTNLQEQLPEEVLNAMNQALARQGGQYTPNDGPIVAARPRHRKTRWQHSEWRLLHGEENSWVAQLKARTCRPTCCLILFTLNSPCTSMCLAENGPYNILSMTRAAFSDIDNNYQAFVFQRIFRNDTWPLVTRQELLEAWHRLHDVPLLRCDNNGCQDCAATDPENNPCLAGKI</sequence>
<evidence type="ECO:0000313" key="2">
    <source>
        <dbReference type="EMBL" id="EMP28655.1"/>
    </source>
</evidence>
<feature type="chain" id="PRO_5004079725" evidence="1">
    <location>
        <begin position="22"/>
        <end position="568"/>
    </location>
</feature>
<keyword evidence="3" id="KW-1185">Reference proteome</keyword>